<evidence type="ECO:0000313" key="2">
    <source>
        <dbReference type="Proteomes" id="UP000183253"/>
    </source>
</evidence>
<sequence length="96" mass="10623">MKLLSAGLSVALAGCMLTGCGGSRKESCRDLFEKYYEVNLQAFVKTMPEADSAAARRKGEFLLNRLYEIDSTFVLKKGPELDAFIRGNLHLADECE</sequence>
<proteinExistence type="predicted"/>
<reference evidence="1 2" key="1">
    <citation type="submission" date="2016-10" db="EMBL/GenBank/DDBJ databases">
        <authorList>
            <person name="de Groot N.N."/>
        </authorList>
    </citation>
    <scope>NUCLEOTIDE SEQUENCE [LARGE SCALE GENOMIC DNA]</scope>
    <source>
        <strain evidence="1 2">DSM 25383</strain>
    </source>
</reference>
<dbReference type="OrthoDB" id="9953340at2"/>
<dbReference type="RefSeq" id="WP_010263440.1">
    <property type="nucleotide sequence ID" value="NZ_CAEG01000012.1"/>
</dbReference>
<evidence type="ECO:0000313" key="1">
    <source>
        <dbReference type="EMBL" id="SEA22110.1"/>
    </source>
</evidence>
<accession>A0A1H3ZEL1</accession>
<dbReference type="STRING" id="1033731.SAMN05444145_102186"/>
<dbReference type="PROSITE" id="PS51257">
    <property type="entry name" value="PROKAR_LIPOPROTEIN"/>
    <property type="match status" value="1"/>
</dbReference>
<dbReference type="AlphaFoldDB" id="A0A1H3ZEL1"/>
<dbReference type="EMBL" id="FNRI01000002">
    <property type="protein sequence ID" value="SEA22110.1"/>
    <property type="molecule type" value="Genomic_DNA"/>
</dbReference>
<organism evidence="1 2">
    <name type="scientific">Alistipes timonensis JC136</name>
    <dbReference type="NCBI Taxonomy" id="1033731"/>
    <lineage>
        <taxon>Bacteria</taxon>
        <taxon>Pseudomonadati</taxon>
        <taxon>Bacteroidota</taxon>
        <taxon>Bacteroidia</taxon>
        <taxon>Bacteroidales</taxon>
        <taxon>Rikenellaceae</taxon>
        <taxon>Alistipes</taxon>
    </lineage>
</organism>
<dbReference type="Proteomes" id="UP000183253">
    <property type="component" value="Unassembled WGS sequence"/>
</dbReference>
<evidence type="ECO:0008006" key="3">
    <source>
        <dbReference type="Google" id="ProtNLM"/>
    </source>
</evidence>
<name>A0A1H3ZEL1_9BACT</name>
<keyword evidence="2" id="KW-1185">Reference proteome</keyword>
<protein>
    <recommendedName>
        <fullName evidence="3">Lipoprotein</fullName>
    </recommendedName>
</protein>
<gene>
    <name evidence="1" type="ORF">SAMN05444145_102186</name>
</gene>